<feature type="transmembrane region" description="Helical" evidence="5">
    <location>
        <begin position="6"/>
        <end position="26"/>
    </location>
</feature>
<dbReference type="InterPro" id="IPR051119">
    <property type="entry name" value="Nematode_SR-like"/>
</dbReference>
<dbReference type="Proteomes" id="UP001331761">
    <property type="component" value="Unassembled WGS sequence"/>
</dbReference>
<evidence type="ECO:0000313" key="7">
    <source>
        <dbReference type="Proteomes" id="UP001331761"/>
    </source>
</evidence>
<reference evidence="6 7" key="1">
    <citation type="submission" date="2019-10" db="EMBL/GenBank/DDBJ databases">
        <title>Assembly and Annotation for the nematode Trichostrongylus colubriformis.</title>
        <authorList>
            <person name="Martin J."/>
        </authorList>
    </citation>
    <scope>NUCLEOTIDE SEQUENCE [LARGE SCALE GENOMIC DNA]</scope>
    <source>
        <strain evidence="6">G859</strain>
        <tissue evidence="6">Whole worm</tissue>
    </source>
</reference>
<keyword evidence="2 5" id="KW-0812">Transmembrane</keyword>
<dbReference type="PANTHER" id="PTHR31627">
    <property type="entry name" value="SERPENTINE RECEPTOR CLASS GAMMA-RELATED"/>
    <property type="match status" value="1"/>
</dbReference>
<evidence type="ECO:0000256" key="2">
    <source>
        <dbReference type="ARBA" id="ARBA00022692"/>
    </source>
</evidence>
<accession>A0AAN8FF83</accession>
<dbReference type="AlphaFoldDB" id="A0AAN8FF83"/>
<dbReference type="EMBL" id="WIXE01009771">
    <property type="protein sequence ID" value="KAK5978135.1"/>
    <property type="molecule type" value="Genomic_DNA"/>
</dbReference>
<sequence length="187" mass="20997">TNKLTAFGICVAYASVSVIVNIRLAIVWRRLLRLGDTSKYSRQEKSLLLYALCVFISSILMSAFQFLKVFGIYTNNGNLKAWVGAQTITRCGNHMKEPTISKQSAHETVTTFLFQWYWINDLMVLIPPMFMVMLSAELRKEITNSIPCRNHGNPSTIAVGTHTNQHSILGNDSNTNNGGRTFIVSTY</sequence>
<proteinExistence type="predicted"/>
<keyword evidence="7" id="KW-1185">Reference proteome</keyword>
<evidence type="ECO:0000313" key="6">
    <source>
        <dbReference type="EMBL" id="KAK5978135.1"/>
    </source>
</evidence>
<protein>
    <submittedName>
        <fullName evidence="6">Uncharacterized protein</fullName>
    </submittedName>
</protein>
<feature type="transmembrane region" description="Helical" evidence="5">
    <location>
        <begin position="116"/>
        <end position="136"/>
    </location>
</feature>
<keyword evidence="4 5" id="KW-0472">Membrane</keyword>
<name>A0AAN8FF83_TRICO</name>
<gene>
    <name evidence="6" type="ORF">GCK32_020074</name>
</gene>
<feature type="transmembrane region" description="Helical" evidence="5">
    <location>
        <begin position="47"/>
        <end position="67"/>
    </location>
</feature>
<evidence type="ECO:0000256" key="5">
    <source>
        <dbReference type="SAM" id="Phobius"/>
    </source>
</evidence>
<feature type="non-terminal residue" evidence="6">
    <location>
        <position position="1"/>
    </location>
</feature>
<dbReference type="GO" id="GO:0016020">
    <property type="term" value="C:membrane"/>
    <property type="evidence" value="ECO:0007669"/>
    <property type="project" value="UniProtKB-SubCell"/>
</dbReference>
<keyword evidence="3 5" id="KW-1133">Transmembrane helix</keyword>
<evidence type="ECO:0000256" key="1">
    <source>
        <dbReference type="ARBA" id="ARBA00004141"/>
    </source>
</evidence>
<evidence type="ECO:0000256" key="3">
    <source>
        <dbReference type="ARBA" id="ARBA00022989"/>
    </source>
</evidence>
<comment type="caution">
    <text evidence="6">The sequence shown here is derived from an EMBL/GenBank/DDBJ whole genome shotgun (WGS) entry which is preliminary data.</text>
</comment>
<comment type="subcellular location">
    <subcellularLocation>
        <location evidence="1">Membrane</location>
        <topology evidence="1">Multi-pass membrane protein</topology>
    </subcellularLocation>
</comment>
<organism evidence="6 7">
    <name type="scientific">Trichostrongylus colubriformis</name>
    <name type="common">Black scour worm</name>
    <dbReference type="NCBI Taxonomy" id="6319"/>
    <lineage>
        <taxon>Eukaryota</taxon>
        <taxon>Metazoa</taxon>
        <taxon>Ecdysozoa</taxon>
        <taxon>Nematoda</taxon>
        <taxon>Chromadorea</taxon>
        <taxon>Rhabditida</taxon>
        <taxon>Rhabditina</taxon>
        <taxon>Rhabditomorpha</taxon>
        <taxon>Strongyloidea</taxon>
        <taxon>Trichostrongylidae</taxon>
        <taxon>Trichostrongylus</taxon>
    </lineage>
</organism>
<evidence type="ECO:0000256" key="4">
    <source>
        <dbReference type="ARBA" id="ARBA00023136"/>
    </source>
</evidence>